<gene>
    <name evidence="2" type="ORF">SAMN05660648_02754</name>
</gene>
<evidence type="ECO:0000259" key="1">
    <source>
        <dbReference type="Pfam" id="PF00149"/>
    </source>
</evidence>
<dbReference type="Gene3D" id="3.60.21.10">
    <property type="match status" value="1"/>
</dbReference>
<dbReference type="InterPro" id="IPR004843">
    <property type="entry name" value="Calcineurin-like_PHP"/>
</dbReference>
<protein>
    <submittedName>
        <fullName evidence="2">Calcineurin-like phosphoesterase superfamily protein</fullName>
    </submittedName>
</protein>
<name>A0A1H4A7P8_SELRU</name>
<dbReference type="SUPFAM" id="SSF56300">
    <property type="entry name" value="Metallo-dependent phosphatases"/>
    <property type="match status" value="1"/>
</dbReference>
<dbReference type="Pfam" id="PF00149">
    <property type="entry name" value="Metallophos"/>
    <property type="match status" value="1"/>
</dbReference>
<evidence type="ECO:0000313" key="2">
    <source>
        <dbReference type="EMBL" id="SEA31474.1"/>
    </source>
</evidence>
<proteinExistence type="predicted"/>
<dbReference type="Proteomes" id="UP000183469">
    <property type="component" value="Unassembled WGS sequence"/>
</dbReference>
<evidence type="ECO:0000313" key="3">
    <source>
        <dbReference type="Proteomes" id="UP000183469"/>
    </source>
</evidence>
<sequence>MIYLVSDTHFYHKNIIEYCHRPFKHIGEMNQTLISNWNSVVCPDDEVFHLGDFTMAHFVEGKWESYKQAYIRTCRELLAQLNGHKTLILGNHDAKARVSRECGWEAVEKQMVLDGFLLTHRPCEPTGYLANIHGHVHDKMPFYRREQEGIYFNISVDKTGFSPVSLAYLQEIIETNEAGPQSLE</sequence>
<dbReference type="GO" id="GO:0016787">
    <property type="term" value="F:hydrolase activity"/>
    <property type="evidence" value="ECO:0007669"/>
    <property type="project" value="InterPro"/>
</dbReference>
<organism evidence="2 3">
    <name type="scientific">Selenomonas ruminantium</name>
    <dbReference type="NCBI Taxonomy" id="971"/>
    <lineage>
        <taxon>Bacteria</taxon>
        <taxon>Bacillati</taxon>
        <taxon>Bacillota</taxon>
        <taxon>Negativicutes</taxon>
        <taxon>Selenomonadales</taxon>
        <taxon>Selenomonadaceae</taxon>
        <taxon>Selenomonas</taxon>
    </lineage>
</organism>
<dbReference type="EMBL" id="FNQG01000014">
    <property type="protein sequence ID" value="SEA31474.1"/>
    <property type="molecule type" value="Genomic_DNA"/>
</dbReference>
<reference evidence="2 3" key="1">
    <citation type="submission" date="2016-10" db="EMBL/GenBank/DDBJ databases">
        <authorList>
            <person name="de Groot N.N."/>
        </authorList>
    </citation>
    <scope>NUCLEOTIDE SEQUENCE [LARGE SCALE GENOMIC DNA]</scope>
    <source>
        <strain evidence="2 3">DSM 2872</strain>
    </source>
</reference>
<feature type="domain" description="Calcineurin-like phosphoesterase" evidence="1">
    <location>
        <begin position="2"/>
        <end position="102"/>
    </location>
</feature>
<accession>A0A1H4A7P8</accession>
<dbReference type="AlphaFoldDB" id="A0A1H4A7P8"/>
<dbReference type="RefSeq" id="WP_074673342.1">
    <property type="nucleotide sequence ID" value="NZ_FNQG01000014.1"/>
</dbReference>
<dbReference type="InterPro" id="IPR029052">
    <property type="entry name" value="Metallo-depent_PP-like"/>
</dbReference>